<proteinExistence type="predicted"/>
<feature type="region of interest" description="Disordered" evidence="1">
    <location>
        <begin position="748"/>
        <end position="770"/>
    </location>
</feature>
<evidence type="ECO:0000256" key="1">
    <source>
        <dbReference type="SAM" id="MobiDB-lite"/>
    </source>
</evidence>
<dbReference type="SUPFAM" id="SSF52540">
    <property type="entry name" value="P-loop containing nucleoside triphosphate hydrolases"/>
    <property type="match status" value="1"/>
</dbReference>
<dbReference type="EMBL" id="MQUQ01000011">
    <property type="protein sequence ID" value="OLZ50002.1"/>
    <property type="molecule type" value="Genomic_DNA"/>
</dbReference>
<accession>A0A1R0KQN9</accession>
<dbReference type="InterPro" id="IPR027417">
    <property type="entry name" value="P-loop_NTPase"/>
</dbReference>
<gene>
    <name evidence="2" type="ORF">BS329_20430</name>
</gene>
<protein>
    <recommendedName>
        <fullName evidence="4">Orc1-like AAA ATPase domain-containing protein</fullName>
    </recommendedName>
</protein>
<evidence type="ECO:0000313" key="2">
    <source>
        <dbReference type="EMBL" id="OLZ50002.1"/>
    </source>
</evidence>
<name>A0A1R0KQN9_9PSEU</name>
<dbReference type="InterPro" id="IPR011990">
    <property type="entry name" value="TPR-like_helical_dom_sf"/>
</dbReference>
<dbReference type="SUPFAM" id="SSF48452">
    <property type="entry name" value="TPR-like"/>
    <property type="match status" value="1"/>
</dbReference>
<keyword evidence="3" id="KW-1185">Reference proteome</keyword>
<dbReference type="STRING" id="76021.BS329_20430"/>
<sequence length="770" mass="82163">MTGRHGRAVAEPLIEREAHFEVLLRQLKSLRAGRSTVTMVEGPPGSGRSALLRWLTDRAGEKGIPVAAAQGSLTETGSAWGVLSQLAEPMRAATGPLLVTVDDVQFADFESLCRLHLMARCFSELPVLLLLAARSPAFPVSTGQQVALRELVDTCNAGGEVLTTAVLSLDGVRATLAARYGPGVDEETVLAVHTVTRGCPTVLRAVTEQFALTGLRAADRTRLRAVAAEETGNLFVRMVEVLPGDLVDLVRAIAVCGGQLGYDLVCRVAGFRDGSGSLALVRLRAAGLVTGDERPELADPVAAERLLAVMSTAAREKLHLRAVEAGWLAAIPDEALAEMLLWVRVHGAPWSVAVLRDAAAASHAGGDPATAVKYLQRALAEPMDAVSRAQVRIELGAAQLHHAPRASGRNLGEVIRSPGGAEVDELRVQAADLLLARGDLTLVHRLTRAPLGRMDSGSGGGAALSALHRLTDEGKHEWAEQPVCEVAPGPPHPAEAGVRAWQLSLGGEDIERVRELARIGVSPDTPPFVPRILACFALCLTDDLDEAVAGLDSVVTDALRPGADAAVALALATRAGVDLRRGRTDGAADDLDRASRLMPDDSWHPRFALVLRLAWARLHLRLDETELAARSLDGPVPSGTEDGVLWPQWLLAKGVLNLRRGAAETADAQLSECGRRLLSAGVHNPAAVPWRAALATAKWNRGAGDEAVRLITEEHRLAARWGAVGATVRARRLLSPVHGETTAYRRRRRGEWGERRSDRAVPRVLPPRHD</sequence>
<dbReference type="OrthoDB" id="4335782at2"/>
<feature type="compositionally biased region" description="Basic and acidic residues" evidence="1">
    <location>
        <begin position="750"/>
        <end position="770"/>
    </location>
</feature>
<evidence type="ECO:0000313" key="3">
    <source>
        <dbReference type="Proteomes" id="UP000187486"/>
    </source>
</evidence>
<reference evidence="2 3" key="1">
    <citation type="submission" date="2016-01" db="EMBL/GenBank/DDBJ databases">
        <title>Amycolatopsis coloradensis genome sequencing and assembly.</title>
        <authorList>
            <person name="Mayilraj S."/>
        </authorList>
    </citation>
    <scope>NUCLEOTIDE SEQUENCE [LARGE SCALE GENOMIC DNA]</scope>
    <source>
        <strain evidence="2 3">DSM 44225</strain>
    </source>
</reference>
<comment type="caution">
    <text evidence="2">The sequence shown here is derived from an EMBL/GenBank/DDBJ whole genome shotgun (WGS) entry which is preliminary data.</text>
</comment>
<organism evidence="2 3">
    <name type="scientific">Amycolatopsis coloradensis</name>
    <dbReference type="NCBI Taxonomy" id="76021"/>
    <lineage>
        <taxon>Bacteria</taxon>
        <taxon>Bacillati</taxon>
        <taxon>Actinomycetota</taxon>
        <taxon>Actinomycetes</taxon>
        <taxon>Pseudonocardiales</taxon>
        <taxon>Pseudonocardiaceae</taxon>
        <taxon>Amycolatopsis</taxon>
    </lineage>
</organism>
<dbReference type="Proteomes" id="UP000187486">
    <property type="component" value="Unassembled WGS sequence"/>
</dbReference>
<evidence type="ECO:0008006" key="4">
    <source>
        <dbReference type="Google" id="ProtNLM"/>
    </source>
</evidence>
<dbReference type="Gene3D" id="1.25.40.10">
    <property type="entry name" value="Tetratricopeptide repeat domain"/>
    <property type="match status" value="1"/>
</dbReference>
<dbReference type="RefSeq" id="WP_076162853.1">
    <property type="nucleotide sequence ID" value="NZ_JBEZVB010000014.1"/>
</dbReference>
<dbReference type="AlphaFoldDB" id="A0A1R0KQN9"/>